<evidence type="ECO:0000256" key="1">
    <source>
        <dbReference type="SAM" id="Phobius"/>
    </source>
</evidence>
<keyword evidence="1" id="KW-1133">Transmembrane helix</keyword>
<dbReference type="Gramene" id="KCW58148">
    <property type="protein sequence ID" value="KCW58148"/>
    <property type="gene ID" value="EUGRSUZ_H00869"/>
</dbReference>
<dbReference type="EMBL" id="KK198760">
    <property type="protein sequence ID" value="KCW58148.1"/>
    <property type="molecule type" value="Genomic_DNA"/>
</dbReference>
<dbReference type="InParanoid" id="A0A059AWA7"/>
<sequence length="101" mass="11673">MQLNIFEIKLDNTLPKLNFLRIGSDHGLRNKPGDGERRRKCPDLQMSRCSMRPKSPVSAFLVVVFYFWSSLLRITWPLVSLTLVFSTLGGRLLQTYHSNFT</sequence>
<keyword evidence="1" id="KW-0472">Membrane</keyword>
<reference evidence="2" key="1">
    <citation type="submission" date="2013-07" db="EMBL/GenBank/DDBJ databases">
        <title>The genome of Eucalyptus grandis.</title>
        <authorList>
            <person name="Schmutz J."/>
            <person name="Hayes R."/>
            <person name="Myburg A."/>
            <person name="Tuskan G."/>
            <person name="Grattapaglia D."/>
            <person name="Rokhsar D.S."/>
        </authorList>
    </citation>
    <scope>NUCLEOTIDE SEQUENCE</scope>
    <source>
        <tissue evidence="2">Leaf extractions</tissue>
    </source>
</reference>
<accession>A0A059AWA7</accession>
<feature type="transmembrane region" description="Helical" evidence="1">
    <location>
        <begin position="57"/>
        <end position="76"/>
    </location>
</feature>
<evidence type="ECO:0000313" key="2">
    <source>
        <dbReference type="EMBL" id="KCW58148.1"/>
    </source>
</evidence>
<proteinExistence type="predicted"/>
<dbReference type="AlphaFoldDB" id="A0A059AWA7"/>
<name>A0A059AWA7_EUCGR</name>
<gene>
    <name evidence="2" type="ORF">EUGRSUZ_H00869</name>
</gene>
<organism evidence="2">
    <name type="scientific">Eucalyptus grandis</name>
    <name type="common">Flooded gum</name>
    <dbReference type="NCBI Taxonomy" id="71139"/>
    <lineage>
        <taxon>Eukaryota</taxon>
        <taxon>Viridiplantae</taxon>
        <taxon>Streptophyta</taxon>
        <taxon>Embryophyta</taxon>
        <taxon>Tracheophyta</taxon>
        <taxon>Spermatophyta</taxon>
        <taxon>Magnoliopsida</taxon>
        <taxon>eudicotyledons</taxon>
        <taxon>Gunneridae</taxon>
        <taxon>Pentapetalae</taxon>
        <taxon>rosids</taxon>
        <taxon>malvids</taxon>
        <taxon>Myrtales</taxon>
        <taxon>Myrtaceae</taxon>
        <taxon>Myrtoideae</taxon>
        <taxon>Eucalypteae</taxon>
        <taxon>Eucalyptus</taxon>
    </lineage>
</organism>
<keyword evidence="1" id="KW-0812">Transmembrane</keyword>
<protein>
    <submittedName>
        <fullName evidence="2">Uncharacterized protein</fullName>
    </submittedName>
</protein>